<comment type="caution">
    <text evidence="1">The sequence shown here is derived from an EMBL/GenBank/DDBJ whole genome shotgun (WGS) entry which is preliminary data.</text>
</comment>
<gene>
    <name evidence="1" type="ORF">DSO57_1020000</name>
</gene>
<protein>
    <submittedName>
        <fullName evidence="1">Uncharacterized protein</fullName>
    </submittedName>
</protein>
<reference evidence="1" key="1">
    <citation type="submission" date="2022-04" db="EMBL/GenBank/DDBJ databases">
        <title>Genome of the entomopathogenic fungus Entomophthora muscae.</title>
        <authorList>
            <person name="Elya C."/>
            <person name="Lovett B.R."/>
            <person name="Lee E."/>
            <person name="Macias A.M."/>
            <person name="Hajek A.E."/>
            <person name="De Bivort B.L."/>
            <person name="Kasson M.T."/>
            <person name="De Fine Licht H.H."/>
            <person name="Stajich J.E."/>
        </authorList>
    </citation>
    <scope>NUCLEOTIDE SEQUENCE</scope>
    <source>
        <strain evidence="1">Berkeley</strain>
    </source>
</reference>
<name>A0ACC2TEZ4_9FUNG</name>
<dbReference type="Proteomes" id="UP001165960">
    <property type="component" value="Unassembled WGS sequence"/>
</dbReference>
<evidence type="ECO:0000313" key="1">
    <source>
        <dbReference type="EMBL" id="KAJ9073107.1"/>
    </source>
</evidence>
<sequence length="158" mass="17953">MPYRAIFRMIHYDGTATTHSLLLGPQEGGIRKRADHFKLLKPSTWCRSKMRRNSFDAAIIKKEAIVKDSREMDASVDWADMMEWPLDSFQTVTLRDGSRHITCAYDDPLARERIKALVKGTSFDDLVHGGYDPAPGESRCQTIHLTLTPEHLQVPLSP</sequence>
<accession>A0ACC2TEZ4</accession>
<dbReference type="EMBL" id="QTSX02002932">
    <property type="protein sequence ID" value="KAJ9073107.1"/>
    <property type="molecule type" value="Genomic_DNA"/>
</dbReference>
<keyword evidence="2" id="KW-1185">Reference proteome</keyword>
<organism evidence="1 2">
    <name type="scientific">Entomophthora muscae</name>
    <dbReference type="NCBI Taxonomy" id="34485"/>
    <lineage>
        <taxon>Eukaryota</taxon>
        <taxon>Fungi</taxon>
        <taxon>Fungi incertae sedis</taxon>
        <taxon>Zoopagomycota</taxon>
        <taxon>Entomophthoromycotina</taxon>
        <taxon>Entomophthoromycetes</taxon>
        <taxon>Entomophthorales</taxon>
        <taxon>Entomophthoraceae</taxon>
        <taxon>Entomophthora</taxon>
    </lineage>
</organism>
<evidence type="ECO:0000313" key="2">
    <source>
        <dbReference type="Proteomes" id="UP001165960"/>
    </source>
</evidence>
<proteinExistence type="predicted"/>